<feature type="region of interest" description="Disordered" evidence="1">
    <location>
        <begin position="23"/>
        <end position="112"/>
    </location>
</feature>
<proteinExistence type="predicted"/>
<reference evidence="2" key="1">
    <citation type="journal article" date="2016" name="Gigascience">
        <title>De novo construction of an expanded transcriptome assembly for the western tarnished plant bug, Lygus hesperus.</title>
        <authorList>
            <person name="Tassone E.E."/>
            <person name="Geib S.M."/>
            <person name="Hall B."/>
            <person name="Fabrick J.A."/>
            <person name="Brent C.S."/>
            <person name="Hull J.J."/>
        </authorList>
    </citation>
    <scope>NUCLEOTIDE SEQUENCE</scope>
</reference>
<dbReference type="AlphaFoldDB" id="A0A146KSM0"/>
<sequence>MDYNIPTATQNSTLFHSIFSTSPSMGAVNTTQVPKDSSNNQSANPATSLSQNTFSTNSMFKNYTHDNPMPGSTHTPPPQQAVRSRPVMTRKSVLTRLGSKTIDQDASHSVSS</sequence>
<evidence type="ECO:0000256" key="1">
    <source>
        <dbReference type="SAM" id="MobiDB-lite"/>
    </source>
</evidence>
<gene>
    <name evidence="2" type="ORF">g.23720</name>
</gene>
<protein>
    <submittedName>
        <fullName evidence="2">Uncharacterized protein</fullName>
    </submittedName>
</protein>
<organism evidence="2">
    <name type="scientific">Lygus hesperus</name>
    <name type="common">Western plant bug</name>
    <dbReference type="NCBI Taxonomy" id="30085"/>
    <lineage>
        <taxon>Eukaryota</taxon>
        <taxon>Metazoa</taxon>
        <taxon>Ecdysozoa</taxon>
        <taxon>Arthropoda</taxon>
        <taxon>Hexapoda</taxon>
        <taxon>Insecta</taxon>
        <taxon>Pterygota</taxon>
        <taxon>Neoptera</taxon>
        <taxon>Paraneoptera</taxon>
        <taxon>Hemiptera</taxon>
        <taxon>Heteroptera</taxon>
        <taxon>Panheteroptera</taxon>
        <taxon>Cimicomorpha</taxon>
        <taxon>Miridae</taxon>
        <taxon>Mirini</taxon>
        <taxon>Lygus</taxon>
    </lineage>
</organism>
<accession>A0A146KSM0</accession>
<feature type="compositionally biased region" description="Polar residues" evidence="1">
    <location>
        <begin position="23"/>
        <end position="61"/>
    </location>
</feature>
<dbReference type="EMBL" id="GDHC01020699">
    <property type="protein sequence ID" value="JAP97929.1"/>
    <property type="molecule type" value="Transcribed_RNA"/>
</dbReference>
<name>A0A146KSM0_LYGHE</name>
<evidence type="ECO:0000313" key="2">
    <source>
        <dbReference type="EMBL" id="JAP97929.1"/>
    </source>
</evidence>